<reference evidence="4 5" key="1">
    <citation type="journal article" date="2021" name="MBio">
        <title>Poor Competitiveness of Bradyrhizobium in Pigeon Pea Root Colonization in Indian Soils.</title>
        <authorList>
            <person name="Chalasani D."/>
            <person name="Basu A."/>
            <person name="Pullabhotla S.V.S.R.N."/>
            <person name="Jorrin B."/>
            <person name="Neal A.L."/>
            <person name="Poole P.S."/>
            <person name="Podile A.R."/>
            <person name="Tkacz A."/>
        </authorList>
    </citation>
    <scope>NUCLEOTIDE SEQUENCE [LARGE SCALE GENOMIC DNA]</scope>
    <source>
        <strain evidence="4 5">HU14</strain>
    </source>
</reference>
<evidence type="ECO:0000256" key="1">
    <source>
        <dbReference type="ARBA" id="ARBA00023125"/>
    </source>
</evidence>
<feature type="DNA-binding region" description="H-T-H motif" evidence="2">
    <location>
        <begin position="25"/>
        <end position="44"/>
    </location>
</feature>
<dbReference type="Proteomes" id="UP001196843">
    <property type="component" value="Unassembled WGS sequence"/>
</dbReference>
<dbReference type="Gene3D" id="1.10.357.10">
    <property type="entry name" value="Tetracycline Repressor, domain 2"/>
    <property type="match status" value="1"/>
</dbReference>
<dbReference type="PROSITE" id="PS50977">
    <property type="entry name" value="HTH_TETR_2"/>
    <property type="match status" value="1"/>
</dbReference>
<evidence type="ECO:0000313" key="4">
    <source>
        <dbReference type="EMBL" id="MBW9093273.1"/>
    </source>
</evidence>
<dbReference type="SUPFAM" id="SSF46689">
    <property type="entry name" value="Homeodomain-like"/>
    <property type="match status" value="1"/>
</dbReference>
<sequence length="183" mass="19790">MATTRDRALEAAVRLVGEQGVRALTHARVDADADLPRGSTSNWFRTRDALVAGVVVWIAEQERADLTTAMAPAATPDEVIDVLTLLLEDATGRNAVRTRARYALFLETTAAPGAQPAVTTQRSMFEEWTRDRLRLLGAPAPDLAARSLLATCAGIIVNRLTVAPDLPIRPTVELVVRSALDPR</sequence>
<comment type="caution">
    <text evidence="4">The sequence shown here is derived from an EMBL/GenBank/DDBJ whole genome shotgun (WGS) entry which is preliminary data.</text>
</comment>
<organism evidence="4 5">
    <name type="scientific">Microbacterium jejuense</name>
    <dbReference type="NCBI Taxonomy" id="1263637"/>
    <lineage>
        <taxon>Bacteria</taxon>
        <taxon>Bacillati</taxon>
        <taxon>Actinomycetota</taxon>
        <taxon>Actinomycetes</taxon>
        <taxon>Micrococcales</taxon>
        <taxon>Microbacteriaceae</taxon>
        <taxon>Microbacterium</taxon>
    </lineage>
</organism>
<dbReference type="InterPro" id="IPR001647">
    <property type="entry name" value="HTH_TetR"/>
</dbReference>
<proteinExistence type="predicted"/>
<dbReference type="InterPro" id="IPR041583">
    <property type="entry name" value="TetR_C_31"/>
</dbReference>
<dbReference type="EMBL" id="JAEUAW010000004">
    <property type="protein sequence ID" value="MBW9093273.1"/>
    <property type="molecule type" value="Genomic_DNA"/>
</dbReference>
<protein>
    <submittedName>
        <fullName evidence="4">TetR family transcriptional regulator</fullName>
    </submittedName>
</protein>
<gene>
    <name evidence="4" type="ORF">JNB62_06230</name>
</gene>
<keyword evidence="5" id="KW-1185">Reference proteome</keyword>
<keyword evidence="1 2" id="KW-0238">DNA-binding</keyword>
<accession>A0ABS7HKC3</accession>
<dbReference type="RefSeq" id="WP_220300007.1">
    <property type="nucleotide sequence ID" value="NZ_JAEUAW010000004.1"/>
</dbReference>
<evidence type="ECO:0000256" key="2">
    <source>
        <dbReference type="PROSITE-ProRule" id="PRU00335"/>
    </source>
</evidence>
<name>A0ABS7HKC3_9MICO</name>
<evidence type="ECO:0000259" key="3">
    <source>
        <dbReference type="PROSITE" id="PS50977"/>
    </source>
</evidence>
<evidence type="ECO:0000313" key="5">
    <source>
        <dbReference type="Proteomes" id="UP001196843"/>
    </source>
</evidence>
<feature type="domain" description="HTH tetR-type" evidence="3">
    <location>
        <begin position="2"/>
        <end position="62"/>
    </location>
</feature>
<dbReference type="InterPro" id="IPR009057">
    <property type="entry name" value="Homeodomain-like_sf"/>
</dbReference>
<dbReference type="Pfam" id="PF17940">
    <property type="entry name" value="TetR_C_31"/>
    <property type="match status" value="1"/>
</dbReference>